<sequence>MVIRCNQDRVGGGPFRSIEIRPDHPIHQLGEIASVSKAIKLPLVVYRHLRDTWMDREDDPKLDNQIATYLMIDKKTGFAPPIYQKQVGTVTVMRKDGKPLTEQSIETIWMFHDHLLDLFGDDPPIAASKTTNRPAFDRFCERYKREMVMNNLGSFGDMELPL</sequence>
<evidence type="ECO:0000313" key="2">
    <source>
        <dbReference type="Proteomes" id="UP000717328"/>
    </source>
</evidence>
<dbReference type="Proteomes" id="UP000717328">
    <property type="component" value="Unassembled WGS sequence"/>
</dbReference>
<proteinExistence type="predicted"/>
<dbReference type="AlphaFoldDB" id="A0A9P7K4F0"/>
<reference evidence="1" key="1">
    <citation type="submission" date="2021-02" db="EMBL/GenBank/DDBJ databases">
        <authorList>
            <person name="Nieuwenhuis M."/>
            <person name="Van De Peppel L.J.J."/>
        </authorList>
    </citation>
    <scope>NUCLEOTIDE SEQUENCE</scope>
    <source>
        <strain evidence="1">D49</strain>
    </source>
</reference>
<reference evidence="1" key="2">
    <citation type="submission" date="2021-10" db="EMBL/GenBank/DDBJ databases">
        <title>Phylogenomics reveals ancestral predisposition of the termite-cultivated fungus Termitomyces towards a domesticated lifestyle.</title>
        <authorList>
            <person name="Auxier B."/>
            <person name="Grum-Grzhimaylo A."/>
            <person name="Cardenas M.E."/>
            <person name="Lodge J.D."/>
            <person name="Laessoe T."/>
            <person name="Pedersen O."/>
            <person name="Smith M.E."/>
            <person name="Kuyper T.W."/>
            <person name="Franco-Molano E.A."/>
            <person name="Baroni T.J."/>
            <person name="Aanen D.K."/>
        </authorList>
    </citation>
    <scope>NUCLEOTIDE SEQUENCE</scope>
    <source>
        <strain evidence="1">D49</strain>
    </source>
</reference>
<keyword evidence="2" id="KW-1185">Reference proteome</keyword>
<accession>A0A9P7K4F0</accession>
<gene>
    <name evidence="1" type="ORF">H0H81_009230</name>
</gene>
<dbReference type="EMBL" id="JABCKI010005981">
    <property type="protein sequence ID" value="KAG5636059.1"/>
    <property type="molecule type" value="Genomic_DNA"/>
</dbReference>
<dbReference type="OrthoDB" id="2212237at2759"/>
<evidence type="ECO:0000313" key="1">
    <source>
        <dbReference type="EMBL" id="KAG5636059.1"/>
    </source>
</evidence>
<name>A0A9P7K4F0_9AGAR</name>
<comment type="caution">
    <text evidence="1">The sequence shown here is derived from an EMBL/GenBank/DDBJ whole genome shotgun (WGS) entry which is preliminary data.</text>
</comment>
<organism evidence="1 2">
    <name type="scientific">Sphagnurus paluster</name>
    <dbReference type="NCBI Taxonomy" id="117069"/>
    <lineage>
        <taxon>Eukaryota</taxon>
        <taxon>Fungi</taxon>
        <taxon>Dikarya</taxon>
        <taxon>Basidiomycota</taxon>
        <taxon>Agaricomycotina</taxon>
        <taxon>Agaricomycetes</taxon>
        <taxon>Agaricomycetidae</taxon>
        <taxon>Agaricales</taxon>
        <taxon>Tricholomatineae</taxon>
        <taxon>Lyophyllaceae</taxon>
        <taxon>Sphagnurus</taxon>
    </lineage>
</organism>
<protein>
    <submittedName>
        <fullName evidence="1">Uncharacterized protein</fullName>
    </submittedName>
</protein>